<dbReference type="Proteomes" id="UP000274097">
    <property type="component" value="Unassembled WGS sequence"/>
</dbReference>
<dbReference type="OrthoDB" id="9798468at2"/>
<feature type="transmembrane region" description="Helical" evidence="6">
    <location>
        <begin position="97"/>
        <end position="120"/>
    </location>
</feature>
<dbReference type="InterPro" id="IPR005495">
    <property type="entry name" value="LptG/LptF_permease"/>
</dbReference>
<evidence type="ECO:0000313" key="10">
    <source>
        <dbReference type="Proteomes" id="UP000278036"/>
    </source>
</evidence>
<protein>
    <submittedName>
        <fullName evidence="8">LptF/LptG family permease</fullName>
    </submittedName>
    <submittedName>
        <fullName evidence="7">YjgP/YjgQ family permease</fullName>
    </submittedName>
</protein>
<evidence type="ECO:0000256" key="4">
    <source>
        <dbReference type="ARBA" id="ARBA00022989"/>
    </source>
</evidence>
<dbReference type="GO" id="GO:0043190">
    <property type="term" value="C:ATP-binding cassette (ABC) transporter complex"/>
    <property type="evidence" value="ECO:0007669"/>
    <property type="project" value="TreeGrafter"/>
</dbReference>
<dbReference type="Proteomes" id="UP000278036">
    <property type="component" value="Unassembled WGS sequence"/>
</dbReference>
<feature type="transmembrane region" description="Helical" evidence="6">
    <location>
        <begin position="301"/>
        <end position="321"/>
    </location>
</feature>
<organism evidence="7 10">
    <name type="scientific">Teichococcus wenyumeiae</name>
    <dbReference type="NCBI Taxonomy" id="2478470"/>
    <lineage>
        <taxon>Bacteria</taxon>
        <taxon>Pseudomonadati</taxon>
        <taxon>Pseudomonadota</taxon>
        <taxon>Alphaproteobacteria</taxon>
        <taxon>Acetobacterales</taxon>
        <taxon>Roseomonadaceae</taxon>
        <taxon>Roseomonas</taxon>
    </lineage>
</organism>
<evidence type="ECO:0000256" key="6">
    <source>
        <dbReference type="SAM" id="Phobius"/>
    </source>
</evidence>
<dbReference type="Pfam" id="PF03739">
    <property type="entry name" value="LptF_LptG"/>
    <property type="match status" value="1"/>
</dbReference>
<keyword evidence="4 6" id="KW-1133">Transmembrane helix</keyword>
<name>A0A3A9J7U4_9PROT</name>
<gene>
    <name evidence="7" type="ORF">D6Z83_19250</name>
    <name evidence="8" type="ORF">EBE87_14660</name>
</gene>
<keyword evidence="3 6" id="KW-0812">Transmembrane</keyword>
<dbReference type="RefSeq" id="WP_120639871.1">
    <property type="nucleotide sequence ID" value="NZ_RAQU01000145.1"/>
</dbReference>
<keyword evidence="9" id="KW-1185">Reference proteome</keyword>
<evidence type="ECO:0000256" key="3">
    <source>
        <dbReference type="ARBA" id="ARBA00022692"/>
    </source>
</evidence>
<dbReference type="PANTHER" id="PTHR33529">
    <property type="entry name" value="SLR0882 PROTEIN-RELATED"/>
    <property type="match status" value="1"/>
</dbReference>
<evidence type="ECO:0000256" key="1">
    <source>
        <dbReference type="ARBA" id="ARBA00004651"/>
    </source>
</evidence>
<dbReference type="AlphaFoldDB" id="A0A3A9J7U4"/>
<comment type="caution">
    <text evidence="7">The sequence shown here is derived from an EMBL/GenBank/DDBJ whole genome shotgun (WGS) entry which is preliminary data.</text>
</comment>
<reference evidence="7 10" key="1">
    <citation type="submission" date="2018-09" db="EMBL/GenBank/DDBJ databases">
        <title>Roseomonas sp. nov., isolated from feces of Tibetan antelopes in the Qinghai-Tibet plateau, China.</title>
        <authorList>
            <person name="Tian Z."/>
        </authorList>
    </citation>
    <scope>NUCLEOTIDE SEQUENCE [LARGE SCALE GENOMIC DNA]</scope>
    <source>
        <strain evidence="8 9">Z23</strain>
        <strain evidence="7 10">Z24</strain>
    </source>
</reference>
<feature type="transmembrane region" description="Helical" evidence="6">
    <location>
        <begin position="270"/>
        <end position="289"/>
    </location>
</feature>
<evidence type="ECO:0000313" key="7">
    <source>
        <dbReference type="EMBL" id="RKK02532.1"/>
    </source>
</evidence>
<evidence type="ECO:0000313" key="8">
    <source>
        <dbReference type="EMBL" id="RMI20698.1"/>
    </source>
</evidence>
<evidence type="ECO:0000256" key="5">
    <source>
        <dbReference type="ARBA" id="ARBA00023136"/>
    </source>
</evidence>
<proteinExistence type="predicted"/>
<dbReference type="PANTHER" id="PTHR33529:SF2">
    <property type="entry name" value="LIPOPOLYSACCHARIDE EXPORT SYSTEM PERMEASE PROTEIN LPTG"/>
    <property type="match status" value="1"/>
</dbReference>
<keyword evidence="2" id="KW-1003">Cell membrane</keyword>
<feature type="transmembrane region" description="Helical" evidence="6">
    <location>
        <begin position="58"/>
        <end position="76"/>
    </location>
</feature>
<keyword evidence="5 6" id="KW-0472">Membrane</keyword>
<dbReference type="EMBL" id="RFLX01000010">
    <property type="protein sequence ID" value="RMI20698.1"/>
    <property type="molecule type" value="Genomic_DNA"/>
</dbReference>
<accession>A0A3A9J7U4</accession>
<feature type="transmembrane region" description="Helical" evidence="6">
    <location>
        <begin position="327"/>
        <end position="349"/>
    </location>
</feature>
<dbReference type="EMBL" id="RAQU01000145">
    <property type="protein sequence ID" value="RKK02532.1"/>
    <property type="molecule type" value="Genomic_DNA"/>
</dbReference>
<dbReference type="InParanoid" id="A0A3A9J7U4"/>
<evidence type="ECO:0000313" key="9">
    <source>
        <dbReference type="Proteomes" id="UP000274097"/>
    </source>
</evidence>
<dbReference type="GO" id="GO:0015920">
    <property type="term" value="P:lipopolysaccharide transport"/>
    <property type="evidence" value="ECO:0007669"/>
    <property type="project" value="TreeGrafter"/>
</dbReference>
<comment type="subcellular location">
    <subcellularLocation>
        <location evidence="1">Cell membrane</location>
        <topology evidence="1">Multi-pass membrane protein</topology>
    </subcellularLocation>
</comment>
<sequence>MIRRRYLSRMFLGRLLAALLGLAALIQLLDLLDRASEVLHRGGLLDLVRYAGLRLPSVLGQMVPLAVLIAGMLTLRRLAMTLEMTALRAAGIPVRRVLVMLLPACAMAAVAQALLLGVVAPRTERALAAWWARTESRALVPDKKTQRVWLRAGSQIIGIDRVSLDGTQLQGVLLVPRSADALALARIEAESAEHTSAGWMLRGVRVAEPSGAVLARQALRPWPEGPPPAEILDVARPTDAQEPWWLLRALRREKAVDRGPAFYQTRLHTMAARLLGPFVMLLLAAVVAFDVPRRGSSMARSLLALSLGLGFMLLSGLLGALGEAGVMPAALAVWTAPILFAAIGGSLLIRFEEQ</sequence>
<evidence type="ECO:0000256" key="2">
    <source>
        <dbReference type="ARBA" id="ARBA00022475"/>
    </source>
</evidence>